<feature type="chain" id="PRO_5039069261" evidence="6">
    <location>
        <begin position="25"/>
        <end position="323"/>
    </location>
</feature>
<accession>A0A4Y3R708</accession>
<dbReference type="InterPro" id="IPR002491">
    <property type="entry name" value="ABC_transptr_periplasmic_BD"/>
</dbReference>
<keyword evidence="3" id="KW-0813">Transport</keyword>
<sequence length="323" mass="33745">MRSAQYRRPGTLAALTLASALVLAGCGSDDGSSGKADGSSGTRTVTDADGKKVKVPENPKKIVTLSEPTLDAALALGHEPIGATSGRGQQGVSTYLAKKADKAKVVATVAEPDLEKLAVLDPDLILLDETTGSKRFMDKLRDIAPTVLTAKLNEDWKKSFRATADALDDKAAADKWLKDFDRDVARTRDGLGGNAGAVTSVVRWQDGAPSVVGKGRGHVGSTLTALGLKRPADQQGESAGHSEPVSLEKLDTIDGDWLFFGTLGDEKSGEKALAEARKVPNFGRLKAVREGHAVVVEGSAWNSSGGPLAARAVLDDLTSHLAD</sequence>
<organism evidence="8 9">
    <name type="scientific">Streptomyces cacaoi</name>
    <dbReference type="NCBI Taxonomy" id="1898"/>
    <lineage>
        <taxon>Bacteria</taxon>
        <taxon>Bacillati</taxon>
        <taxon>Actinomycetota</taxon>
        <taxon>Actinomycetes</taxon>
        <taxon>Kitasatosporales</taxon>
        <taxon>Streptomycetaceae</taxon>
        <taxon>Streptomyces</taxon>
    </lineage>
</organism>
<dbReference type="AlphaFoldDB" id="A0A4Y3R708"/>
<keyword evidence="9" id="KW-1185">Reference proteome</keyword>
<comment type="caution">
    <text evidence="8">The sequence shown here is derived from an EMBL/GenBank/DDBJ whole genome shotgun (WGS) entry which is preliminary data.</text>
</comment>
<feature type="signal peptide" evidence="6">
    <location>
        <begin position="1"/>
        <end position="24"/>
    </location>
</feature>
<dbReference type="PANTHER" id="PTHR30532:SF1">
    <property type="entry name" value="IRON(3+)-HYDROXAMATE-BINDING PROTEIN FHUD"/>
    <property type="match status" value="1"/>
</dbReference>
<dbReference type="Pfam" id="PF01497">
    <property type="entry name" value="Peripla_BP_2"/>
    <property type="match status" value="1"/>
</dbReference>
<evidence type="ECO:0000313" key="9">
    <source>
        <dbReference type="Proteomes" id="UP000319210"/>
    </source>
</evidence>
<dbReference type="PROSITE" id="PS51257">
    <property type="entry name" value="PROKAR_LIPOPROTEIN"/>
    <property type="match status" value="1"/>
</dbReference>
<dbReference type="SUPFAM" id="SSF53807">
    <property type="entry name" value="Helical backbone' metal receptor"/>
    <property type="match status" value="1"/>
</dbReference>
<dbReference type="GO" id="GO:1901678">
    <property type="term" value="P:iron coordination entity transport"/>
    <property type="evidence" value="ECO:0007669"/>
    <property type="project" value="UniProtKB-ARBA"/>
</dbReference>
<evidence type="ECO:0000259" key="7">
    <source>
        <dbReference type="PROSITE" id="PS50983"/>
    </source>
</evidence>
<evidence type="ECO:0000313" key="8">
    <source>
        <dbReference type="EMBL" id="GEB52558.1"/>
    </source>
</evidence>
<comment type="similarity">
    <text evidence="2">Belongs to the bacterial solute-binding protein 8 family.</text>
</comment>
<proteinExistence type="inferred from homology"/>
<dbReference type="InterPro" id="IPR051313">
    <property type="entry name" value="Bact_iron-sidero_bind"/>
</dbReference>
<dbReference type="Gene3D" id="3.40.50.1980">
    <property type="entry name" value="Nitrogenase molybdenum iron protein domain"/>
    <property type="match status" value="2"/>
</dbReference>
<feature type="domain" description="Fe/B12 periplasmic-binding" evidence="7">
    <location>
        <begin position="61"/>
        <end position="323"/>
    </location>
</feature>
<evidence type="ECO:0000256" key="6">
    <source>
        <dbReference type="SAM" id="SignalP"/>
    </source>
</evidence>
<dbReference type="PANTHER" id="PTHR30532">
    <property type="entry name" value="IRON III DICITRATE-BINDING PERIPLASMIC PROTEIN"/>
    <property type="match status" value="1"/>
</dbReference>
<reference evidence="8 9" key="1">
    <citation type="submission" date="2019-06" db="EMBL/GenBank/DDBJ databases">
        <title>Whole genome shotgun sequence of Streptomyces cacaoi subsp. cacaoi NBRC 12748.</title>
        <authorList>
            <person name="Hosoyama A."/>
            <person name="Uohara A."/>
            <person name="Ohji S."/>
            <person name="Ichikawa N."/>
        </authorList>
    </citation>
    <scope>NUCLEOTIDE SEQUENCE [LARGE SCALE GENOMIC DNA]</scope>
    <source>
        <strain evidence="8 9">NBRC 12748</strain>
    </source>
</reference>
<feature type="compositionally biased region" description="Low complexity" evidence="5">
    <location>
        <begin position="28"/>
        <end position="41"/>
    </location>
</feature>
<comment type="subcellular location">
    <subcellularLocation>
        <location evidence="1">Cell envelope</location>
    </subcellularLocation>
</comment>
<evidence type="ECO:0000256" key="5">
    <source>
        <dbReference type="SAM" id="MobiDB-lite"/>
    </source>
</evidence>
<dbReference type="RefSeq" id="WP_086816505.1">
    <property type="nucleotide sequence ID" value="NZ_BJMM01000033.1"/>
</dbReference>
<evidence type="ECO:0000256" key="3">
    <source>
        <dbReference type="ARBA" id="ARBA00022448"/>
    </source>
</evidence>
<gene>
    <name evidence="8" type="ORF">SCA03_51090</name>
</gene>
<dbReference type="Proteomes" id="UP000319210">
    <property type="component" value="Unassembled WGS sequence"/>
</dbReference>
<name>A0A4Y3R708_STRCI</name>
<evidence type="ECO:0000256" key="4">
    <source>
        <dbReference type="ARBA" id="ARBA00022729"/>
    </source>
</evidence>
<protein>
    <submittedName>
        <fullName evidence="8">ABC transporter substrate-binding protein</fullName>
    </submittedName>
</protein>
<keyword evidence="4 6" id="KW-0732">Signal</keyword>
<dbReference type="EMBL" id="BJMM01000033">
    <property type="protein sequence ID" value="GEB52558.1"/>
    <property type="molecule type" value="Genomic_DNA"/>
</dbReference>
<feature type="region of interest" description="Disordered" evidence="5">
    <location>
        <begin position="28"/>
        <end position="53"/>
    </location>
</feature>
<evidence type="ECO:0000256" key="2">
    <source>
        <dbReference type="ARBA" id="ARBA00008814"/>
    </source>
</evidence>
<dbReference type="PROSITE" id="PS50983">
    <property type="entry name" value="FE_B12_PBP"/>
    <property type="match status" value="1"/>
</dbReference>
<dbReference type="GO" id="GO:0030288">
    <property type="term" value="C:outer membrane-bounded periplasmic space"/>
    <property type="evidence" value="ECO:0007669"/>
    <property type="project" value="TreeGrafter"/>
</dbReference>
<dbReference type="OrthoDB" id="9793175at2"/>
<evidence type="ECO:0000256" key="1">
    <source>
        <dbReference type="ARBA" id="ARBA00004196"/>
    </source>
</evidence>